<evidence type="ECO:0000256" key="8">
    <source>
        <dbReference type="ARBA" id="ARBA00022917"/>
    </source>
</evidence>
<dbReference type="PANTHER" id="PTHR43697:SF1">
    <property type="entry name" value="SERINE--TRNA LIGASE"/>
    <property type="match status" value="1"/>
</dbReference>
<dbReference type="InterPro" id="IPR015866">
    <property type="entry name" value="Ser-tRNA-synth_1_N"/>
</dbReference>
<dbReference type="CDD" id="cd00770">
    <property type="entry name" value="SerRS_core"/>
    <property type="match status" value="1"/>
</dbReference>
<evidence type="ECO:0000313" key="15">
    <source>
        <dbReference type="EMBL" id="WYM97370.1"/>
    </source>
</evidence>
<keyword evidence="6 12" id="KW-0547">Nucleotide-binding</keyword>
<comment type="catalytic activity">
    <reaction evidence="10 12">
        <text>tRNA(Sec) + L-serine + ATP = L-seryl-tRNA(Sec) + AMP + diphosphate + H(+)</text>
        <dbReference type="Rhea" id="RHEA:42580"/>
        <dbReference type="Rhea" id="RHEA-COMP:9742"/>
        <dbReference type="Rhea" id="RHEA-COMP:10128"/>
        <dbReference type="ChEBI" id="CHEBI:15378"/>
        <dbReference type="ChEBI" id="CHEBI:30616"/>
        <dbReference type="ChEBI" id="CHEBI:33019"/>
        <dbReference type="ChEBI" id="CHEBI:33384"/>
        <dbReference type="ChEBI" id="CHEBI:78442"/>
        <dbReference type="ChEBI" id="CHEBI:78533"/>
        <dbReference type="ChEBI" id="CHEBI:456215"/>
        <dbReference type="EC" id="6.1.1.11"/>
    </reaction>
</comment>
<dbReference type="Gene3D" id="3.30.930.10">
    <property type="entry name" value="Bira Bifunctional Protein, Domain 2"/>
    <property type="match status" value="1"/>
</dbReference>
<dbReference type="Pfam" id="PF02403">
    <property type="entry name" value="Seryl_tRNA_N"/>
    <property type="match status" value="1"/>
</dbReference>
<dbReference type="NCBIfam" id="TIGR00414">
    <property type="entry name" value="serS"/>
    <property type="match status" value="1"/>
</dbReference>
<evidence type="ECO:0000259" key="14">
    <source>
        <dbReference type="PROSITE" id="PS50862"/>
    </source>
</evidence>
<evidence type="ECO:0000313" key="16">
    <source>
        <dbReference type="Proteomes" id="UP001622612"/>
    </source>
</evidence>
<evidence type="ECO:0000256" key="7">
    <source>
        <dbReference type="ARBA" id="ARBA00022840"/>
    </source>
</evidence>
<protein>
    <recommendedName>
        <fullName evidence="12">Serine--tRNA ligase</fullName>
        <ecNumber evidence="12">6.1.1.11</ecNumber>
    </recommendedName>
    <alternativeName>
        <fullName evidence="12">Seryl-tRNA synthetase</fullName>
        <shortName evidence="12">SerRS</shortName>
    </alternativeName>
    <alternativeName>
        <fullName evidence="12">Seryl-tRNA(Ser/Sec) synthetase</fullName>
    </alternativeName>
</protein>
<dbReference type="InterPro" id="IPR002317">
    <property type="entry name" value="Ser-tRNA-ligase_type_1"/>
</dbReference>
<evidence type="ECO:0000256" key="10">
    <source>
        <dbReference type="ARBA" id="ARBA00047929"/>
    </source>
</evidence>
<dbReference type="PIRSF" id="PIRSF001529">
    <property type="entry name" value="Ser-tRNA-synth_IIa"/>
    <property type="match status" value="1"/>
</dbReference>
<feature type="binding site" evidence="12">
    <location>
        <position position="284"/>
    </location>
    <ligand>
        <name>L-serine</name>
        <dbReference type="ChEBI" id="CHEBI:33384"/>
    </ligand>
</feature>
<feature type="binding site" evidence="12">
    <location>
        <position position="383"/>
    </location>
    <ligand>
        <name>L-serine</name>
        <dbReference type="ChEBI" id="CHEBI:33384"/>
    </ligand>
</feature>
<dbReference type="InterPro" id="IPR006195">
    <property type="entry name" value="aa-tRNA-synth_II"/>
</dbReference>
<dbReference type="GO" id="GO:0004828">
    <property type="term" value="F:serine-tRNA ligase activity"/>
    <property type="evidence" value="ECO:0007669"/>
    <property type="project" value="UniProtKB-EC"/>
</dbReference>
<dbReference type="EC" id="6.1.1.11" evidence="12"/>
<evidence type="ECO:0000256" key="12">
    <source>
        <dbReference type="HAMAP-Rule" id="MF_00176"/>
    </source>
</evidence>
<feature type="binding site" evidence="12">
    <location>
        <begin position="231"/>
        <end position="233"/>
    </location>
    <ligand>
        <name>L-serine</name>
        <dbReference type="ChEBI" id="CHEBI:33384"/>
    </ligand>
</feature>
<keyword evidence="9 12" id="KW-0030">Aminoacyl-tRNA synthetase</keyword>
<accession>A0ABZ2TLP1</accession>
<dbReference type="HAMAP" id="MF_00176">
    <property type="entry name" value="Ser_tRNA_synth_type1"/>
    <property type="match status" value="1"/>
</dbReference>
<dbReference type="InterPro" id="IPR045864">
    <property type="entry name" value="aa-tRNA-synth_II/BPL/LPL"/>
</dbReference>
<name>A0ABZ2TLP1_9BACT</name>
<feature type="coiled-coil region" evidence="13">
    <location>
        <begin position="38"/>
        <end position="96"/>
    </location>
</feature>
<dbReference type="Gene3D" id="1.10.287.40">
    <property type="entry name" value="Serine-tRNA synthetase, tRNA binding domain"/>
    <property type="match status" value="1"/>
</dbReference>
<dbReference type="PANTHER" id="PTHR43697">
    <property type="entry name" value="SERYL-TRNA SYNTHETASE"/>
    <property type="match status" value="1"/>
</dbReference>
<comment type="pathway">
    <text evidence="2 12">Aminoacyl-tRNA biosynthesis; selenocysteinyl-tRNA(Sec) biosynthesis; L-seryl-tRNA(Sec) from L-serine and tRNA(Sec): step 1/1.</text>
</comment>
<comment type="subunit">
    <text evidence="12">Homodimer. The tRNA molecule binds across the dimer.</text>
</comment>
<evidence type="ECO:0000256" key="11">
    <source>
        <dbReference type="ARBA" id="ARBA00048823"/>
    </source>
</evidence>
<comment type="subcellular location">
    <subcellularLocation>
        <location evidence="1 12">Cytoplasm</location>
    </subcellularLocation>
</comment>
<keyword evidence="4 12" id="KW-0963">Cytoplasm</keyword>
<organism evidence="15 16">
    <name type="scientific">Metamycoplasma faucium</name>
    <dbReference type="NCBI Taxonomy" id="56142"/>
    <lineage>
        <taxon>Bacteria</taxon>
        <taxon>Bacillati</taxon>
        <taxon>Mycoplasmatota</taxon>
        <taxon>Mycoplasmoidales</taxon>
        <taxon>Metamycoplasmataceae</taxon>
        <taxon>Metamycoplasma</taxon>
    </lineage>
</organism>
<evidence type="ECO:0000256" key="2">
    <source>
        <dbReference type="ARBA" id="ARBA00005045"/>
    </source>
</evidence>
<evidence type="ECO:0000256" key="5">
    <source>
        <dbReference type="ARBA" id="ARBA00022598"/>
    </source>
</evidence>
<dbReference type="InterPro" id="IPR010978">
    <property type="entry name" value="tRNA-bd_arm"/>
</dbReference>
<keyword evidence="13" id="KW-0175">Coiled coil</keyword>
<keyword evidence="8 12" id="KW-0648">Protein biosynthesis</keyword>
<dbReference type="PRINTS" id="PR00981">
    <property type="entry name" value="TRNASYNTHSER"/>
</dbReference>
<keyword evidence="7 12" id="KW-0067">ATP-binding</keyword>
<dbReference type="SUPFAM" id="SSF55681">
    <property type="entry name" value="Class II aaRS and biotin synthetases"/>
    <property type="match status" value="1"/>
</dbReference>
<keyword evidence="5 12" id="KW-0436">Ligase</keyword>
<comment type="similarity">
    <text evidence="3 12">Belongs to the class-II aminoacyl-tRNA synthetase family. Type-1 seryl-tRNA synthetase subfamily.</text>
</comment>
<feature type="domain" description="Aminoacyl-transfer RNA synthetases class-II family profile" evidence="14">
    <location>
        <begin position="174"/>
        <end position="408"/>
    </location>
</feature>
<feature type="binding site" evidence="12">
    <location>
        <begin position="348"/>
        <end position="351"/>
    </location>
    <ligand>
        <name>ATP</name>
        <dbReference type="ChEBI" id="CHEBI:30616"/>
    </ligand>
</feature>
<sequence length="425" mass="48937">MLDLKYILNNKNYIIKKLSTRNYDISNIEKIVKLIEKRNQLIFKLEKLLAKKNELSQEIGIQKRNKKNPEKLINEVNLLKEEIDKIELKADKSINKVNELVLQIPNIPYDDVPIGHSDLDNVVIKEHPTLGRGLVKNVEPHYDIATKLDIIDFSRAVKLAQTRFVLYKKEGAALIRAFENFMLDTHIKNGYEEIMPPHIVNSKMLYGTGQLPKFKEDLFKLEGNDLWLIPTAEVPVTNYHYDEILDLSKPKKYVAYTKCFRSEAGSGGRDTRGIIRQHEFHKVELVKVVKQEDGMTEWEKMVNDAKNILELLEIPYREVMLSTGDIGFSSAKTIDLELWIPSEEKYRETSSISICNDFQARRAKIRYRNDEGKTTYAFTMNGSGLAIDRVMAAILENYQNSDGSISIPKVLIPYMNGLEKIEIKG</sequence>
<evidence type="ECO:0000256" key="1">
    <source>
        <dbReference type="ARBA" id="ARBA00004496"/>
    </source>
</evidence>
<keyword evidence="16" id="KW-1185">Reference proteome</keyword>
<gene>
    <name evidence="12 15" type="primary">serS</name>
    <name evidence="15" type="ORF">LQ356_00530</name>
</gene>
<evidence type="ECO:0000256" key="9">
    <source>
        <dbReference type="ARBA" id="ARBA00023146"/>
    </source>
</evidence>
<evidence type="ECO:0000256" key="3">
    <source>
        <dbReference type="ARBA" id="ARBA00010728"/>
    </source>
</evidence>
<comment type="function">
    <text evidence="12">Catalyzes the attachment of serine to tRNA(Ser). Is also able to aminoacylate tRNA(Sec) with serine, to form the misacylated tRNA L-seryl-tRNA(Sec), which will be further converted into selenocysteinyl-tRNA(Sec).</text>
</comment>
<feature type="binding site" evidence="12">
    <location>
        <begin position="261"/>
        <end position="263"/>
    </location>
    <ligand>
        <name>ATP</name>
        <dbReference type="ChEBI" id="CHEBI:30616"/>
    </ligand>
</feature>
<dbReference type="Proteomes" id="UP001622612">
    <property type="component" value="Chromosome"/>
</dbReference>
<dbReference type="RefSeq" id="WP_405311791.1">
    <property type="nucleotide sequence ID" value="NZ_CP088155.1"/>
</dbReference>
<reference evidence="15" key="1">
    <citation type="submission" date="2021-11" db="EMBL/GenBank/DDBJ databases">
        <title>The first genome sequence of unculturable Mycoplasma faucium obtained by de novo assembly of metagenomic reads.</title>
        <authorList>
            <person name="Sabat A.J."/>
            <person name="Bathoorn E."/>
            <person name="Akkerboom V."/>
            <person name="Friedrich A.W."/>
        </authorList>
    </citation>
    <scope>NUCLEOTIDE SEQUENCE [LARGE SCALE GENOMIC DNA]</scope>
    <source>
        <strain evidence="15">UMCG-MFM1</strain>
    </source>
</reference>
<dbReference type="InterPro" id="IPR042103">
    <property type="entry name" value="SerRS_1_N_sf"/>
</dbReference>
<comment type="catalytic activity">
    <reaction evidence="11 12">
        <text>tRNA(Ser) + L-serine + ATP = L-seryl-tRNA(Ser) + AMP + diphosphate + H(+)</text>
        <dbReference type="Rhea" id="RHEA:12292"/>
        <dbReference type="Rhea" id="RHEA-COMP:9669"/>
        <dbReference type="Rhea" id="RHEA-COMP:9703"/>
        <dbReference type="ChEBI" id="CHEBI:15378"/>
        <dbReference type="ChEBI" id="CHEBI:30616"/>
        <dbReference type="ChEBI" id="CHEBI:33019"/>
        <dbReference type="ChEBI" id="CHEBI:33384"/>
        <dbReference type="ChEBI" id="CHEBI:78442"/>
        <dbReference type="ChEBI" id="CHEBI:78533"/>
        <dbReference type="ChEBI" id="CHEBI:456215"/>
        <dbReference type="EC" id="6.1.1.11"/>
    </reaction>
</comment>
<comment type="caution">
    <text evidence="12">Lacks conserved residue(s) required for the propagation of feature annotation.</text>
</comment>
<comment type="domain">
    <text evidence="12">Consists of two distinct domains, a catalytic core and a N-terminal extension that is involved in tRNA binding.</text>
</comment>
<proteinExistence type="inferred from homology"/>
<dbReference type="InterPro" id="IPR033729">
    <property type="entry name" value="SerRS_core"/>
</dbReference>
<evidence type="ECO:0000256" key="4">
    <source>
        <dbReference type="ARBA" id="ARBA00022490"/>
    </source>
</evidence>
<dbReference type="InterPro" id="IPR002314">
    <property type="entry name" value="aa-tRNA-synt_IIb"/>
</dbReference>
<evidence type="ECO:0000256" key="6">
    <source>
        <dbReference type="ARBA" id="ARBA00022741"/>
    </source>
</evidence>
<evidence type="ECO:0000256" key="13">
    <source>
        <dbReference type="SAM" id="Coils"/>
    </source>
</evidence>
<dbReference type="PROSITE" id="PS50862">
    <property type="entry name" value="AA_TRNA_LIGASE_II"/>
    <property type="match status" value="1"/>
</dbReference>
<dbReference type="EMBL" id="CP088155">
    <property type="protein sequence ID" value="WYM97370.1"/>
    <property type="molecule type" value="Genomic_DNA"/>
</dbReference>
<dbReference type="Pfam" id="PF00587">
    <property type="entry name" value="tRNA-synt_2b"/>
    <property type="match status" value="1"/>
</dbReference>
<dbReference type="SUPFAM" id="SSF46589">
    <property type="entry name" value="tRNA-binding arm"/>
    <property type="match status" value="1"/>
</dbReference>